<evidence type="ECO:0000313" key="1">
    <source>
        <dbReference type="EMBL" id="CEK62380.1"/>
    </source>
</evidence>
<name>A0A0B6Z3U9_9EUPU</name>
<accession>A0A0B6Z3U9</accession>
<sequence>RSNYILKTLLSQDDDDEPSLLDHDMSSTMTSTRGGLNQTGNSADFLGITEKNDLEPRKTNALLKQLL</sequence>
<proteinExistence type="predicted"/>
<gene>
    <name evidence="1" type="primary">ORF45023</name>
</gene>
<feature type="non-terminal residue" evidence="1">
    <location>
        <position position="67"/>
    </location>
</feature>
<feature type="non-terminal residue" evidence="1">
    <location>
        <position position="1"/>
    </location>
</feature>
<dbReference type="AlphaFoldDB" id="A0A0B6Z3U9"/>
<protein>
    <submittedName>
        <fullName evidence="1">Uncharacterized protein</fullName>
    </submittedName>
</protein>
<organism evidence="1">
    <name type="scientific">Arion vulgaris</name>
    <dbReference type="NCBI Taxonomy" id="1028688"/>
    <lineage>
        <taxon>Eukaryota</taxon>
        <taxon>Metazoa</taxon>
        <taxon>Spiralia</taxon>
        <taxon>Lophotrochozoa</taxon>
        <taxon>Mollusca</taxon>
        <taxon>Gastropoda</taxon>
        <taxon>Heterobranchia</taxon>
        <taxon>Euthyneura</taxon>
        <taxon>Panpulmonata</taxon>
        <taxon>Eupulmonata</taxon>
        <taxon>Stylommatophora</taxon>
        <taxon>Helicina</taxon>
        <taxon>Arionoidea</taxon>
        <taxon>Arionidae</taxon>
        <taxon>Arion</taxon>
    </lineage>
</organism>
<reference evidence="1" key="1">
    <citation type="submission" date="2014-12" db="EMBL/GenBank/DDBJ databases">
        <title>Insight into the proteome of Arion vulgaris.</title>
        <authorList>
            <person name="Aradska J."/>
            <person name="Bulat T."/>
            <person name="Smidak R."/>
            <person name="Sarate P."/>
            <person name="Gangsoo J."/>
            <person name="Sialana F."/>
            <person name="Bilban M."/>
            <person name="Lubec G."/>
        </authorList>
    </citation>
    <scope>NUCLEOTIDE SEQUENCE</scope>
    <source>
        <tissue evidence="1">Skin</tissue>
    </source>
</reference>
<dbReference type="EMBL" id="HACG01015515">
    <property type="protein sequence ID" value="CEK62380.1"/>
    <property type="molecule type" value="Transcribed_RNA"/>
</dbReference>